<evidence type="ECO:0000313" key="5">
    <source>
        <dbReference type="Proteomes" id="UP001055439"/>
    </source>
</evidence>
<dbReference type="InterPro" id="IPR016024">
    <property type="entry name" value="ARM-type_fold"/>
</dbReference>
<feature type="non-terminal residue" evidence="4">
    <location>
        <position position="511"/>
    </location>
</feature>
<evidence type="ECO:0000313" key="4">
    <source>
        <dbReference type="EMBL" id="URE05114.1"/>
    </source>
</evidence>
<dbReference type="InterPro" id="IPR011989">
    <property type="entry name" value="ARM-like"/>
</dbReference>
<dbReference type="InterPro" id="IPR051374">
    <property type="entry name" value="Ataxin-10/CTR86_families"/>
</dbReference>
<dbReference type="AlphaFoldDB" id="A0A9E7FZ16"/>
<name>A0A9E7FZ16_9LILI</name>
<evidence type="ECO:0000256" key="2">
    <source>
        <dbReference type="ARBA" id="ARBA00023306"/>
    </source>
</evidence>
<dbReference type="PANTHER" id="PTHR13255">
    <property type="entry name" value="ATAXIN-10"/>
    <property type="match status" value="1"/>
</dbReference>
<reference evidence="4" key="1">
    <citation type="submission" date="2022-05" db="EMBL/GenBank/DDBJ databases">
        <title>The Musa troglodytarum L. genome provides insights into the mechanism of non-climacteric behaviour and enrichment of carotenoids.</title>
        <authorList>
            <person name="Wang J."/>
        </authorList>
    </citation>
    <scope>NUCLEOTIDE SEQUENCE</scope>
    <source>
        <tissue evidence="4">Leaf</tissue>
    </source>
</reference>
<keyword evidence="5" id="KW-1185">Reference proteome</keyword>
<dbReference type="GO" id="GO:0005829">
    <property type="term" value="C:cytosol"/>
    <property type="evidence" value="ECO:0007669"/>
    <property type="project" value="TreeGrafter"/>
</dbReference>
<evidence type="ECO:0000259" key="3">
    <source>
        <dbReference type="Pfam" id="PF09759"/>
    </source>
</evidence>
<dbReference type="Gene3D" id="1.25.10.10">
    <property type="entry name" value="Leucine-rich Repeat Variant"/>
    <property type="match status" value="1"/>
</dbReference>
<keyword evidence="2" id="KW-0131">Cell cycle</keyword>
<proteinExistence type="predicted"/>
<dbReference type="Pfam" id="PF09759">
    <property type="entry name" value="Atx10homo_assoc"/>
    <property type="match status" value="1"/>
</dbReference>
<gene>
    <name evidence="4" type="ORF">MUK42_21107</name>
</gene>
<organism evidence="4 5">
    <name type="scientific">Musa troglodytarum</name>
    <name type="common">fe'i banana</name>
    <dbReference type="NCBI Taxonomy" id="320322"/>
    <lineage>
        <taxon>Eukaryota</taxon>
        <taxon>Viridiplantae</taxon>
        <taxon>Streptophyta</taxon>
        <taxon>Embryophyta</taxon>
        <taxon>Tracheophyta</taxon>
        <taxon>Spermatophyta</taxon>
        <taxon>Magnoliopsida</taxon>
        <taxon>Liliopsida</taxon>
        <taxon>Zingiberales</taxon>
        <taxon>Musaceae</taxon>
        <taxon>Musa</taxon>
    </lineage>
</organism>
<accession>A0A9E7FZ16</accession>
<dbReference type="SMART" id="SM00185">
    <property type="entry name" value="ARM"/>
    <property type="match status" value="1"/>
</dbReference>
<dbReference type="PANTHER" id="PTHR13255:SF0">
    <property type="entry name" value="ATAXIN-10"/>
    <property type="match status" value="1"/>
</dbReference>
<dbReference type="InterPro" id="IPR019156">
    <property type="entry name" value="Ataxin-10_domain"/>
</dbReference>
<evidence type="ECO:0000256" key="1">
    <source>
        <dbReference type="ARBA" id="ARBA00022618"/>
    </source>
</evidence>
<dbReference type="InterPro" id="IPR000225">
    <property type="entry name" value="Armadillo"/>
</dbReference>
<dbReference type="Proteomes" id="UP001055439">
    <property type="component" value="Chromosome 5"/>
</dbReference>
<dbReference type="OrthoDB" id="379794at2759"/>
<dbReference type="EMBL" id="CP097507">
    <property type="protein sequence ID" value="URE05114.1"/>
    <property type="molecule type" value="Genomic_DNA"/>
</dbReference>
<protein>
    <submittedName>
        <fullName evidence="4">Spinocerebellar ataxia type 10 protein domain</fullName>
    </submittedName>
</protein>
<sequence>MEHPADDDDRVEFVESLVNLSRTAAGRGRLNADGALAAVLCRLSSSTAPVLISRLRLVRNLCADEPANQDAFVESGGVDRLASVFLTGLPVSAEVVRTVCQALGNVASAGEAHRAAVWARFFPVWFRKIAEMYDPTVCNSLCMVLDTCCSATGGRRRLAELCDAGRGLPIVLDIVYTMSRGCHKEEYFYWLLGKACMEGIYFTRVFQGLSSTIILDGSGGVDCTYKKFSNEQVFLLETLSDYLTGWPGYLDSISKNFALSVLQVLEEASSVVDARSESNYVSPTCWLVTDILKYSFVILRSICAWKVHSSPFAEDPANSLLSAGLLQLLLRFLRELEPSYIAKNQAIHTSTYSKVCPYVGFETDVVSVICNFLHGRKQVQDDIRKQDGISLLLRRCVVDECCPLLREWATLSVRYLLDGNLENQYKVAELEQKEPVITPEISRMGLRVEVDQESQCQQIVNASSGRTDAGFLLFVFLEHEKLHVTNLDRWMIRSMFSVKRTCKFLYFPLLW</sequence>
<keyword evidence="1" id="KW-0132">Cell division</keyword>
<dbReference type="SUPFAM" id="SSF48371">
    <property type="entry name" value="ARM repeat"/>
    <property type="match status" value="1"/>
</dbReference>
<feature type="domain" description="Ataxin-10" evidence="3">
    <location>
        <begin position="362"/>
        <end position="456"/>
    </location>
</feature>
<dbReference type="GO" id="GO:0051301">
    <property type="term" value="P:cell division"/>
    <property type="evidence" value="ECO:0007669"/>
    <property type="project" value="UniProtKB-KW"/>
</dbReference>